<reference evidence="5" key="1">
    <citation type="submission" date="2021-01" db="EMBL/GenBank/DDBJ databases">
        <authorList>
            <person name="Corre E."/>
            <person name="Pelletier E."/>
            <person name="Niang G."/>
            <person name="Scheremetjew M."/>
            <person name="Finn R."/>
            <person name="Kale V."/>
            <person name="Holt S."/>
            <person name="Cochrane G."/>
            <person name="Meng A."/>
            <person name="Brown T."/>
            <person name="Cohen L."/>
        </authorList>
    </citation>
    <scope>NUCLEOTIDE SEQUENCE</scope>
    <source>
        <strain evidence="5">CCMP645</strain>
    </source>
</reference>
<organism evidence="5">
    <name type="scientific">Chrysotila carterae</name>
    <name type="common">Marine alga</name>
    <name type="synonym">Syracosphaera carterae</name>
    <dbReference type="NCBI Taxonomy" id="13221"/>
    <lineage>
        <taxon>Eukaryota</taxon>
        <taxon>Haptista</taxon>
        <taxon>Haptophyta</taxon>
        <taxon>Prymnesiophyceae</taxon>
        <taxon>Isochrysidales</taxon>
        <taxon>Isochrysidaceae</taxon>
        <taxon>Chrysotila</taxon>
    </lineage>
</organism>
<evidence type="ECO:0000256" key="3">
    <source>
        <dbReference type="ARBA" id="ARBA00022884"/>
    </source>
</evidence>
<dbReference type="Pfam" id="PF01207">
    <property type="entry name" value="Dus"/>
    <property type="match status" value="1"/>
</dbReference>
<dbReference type="Gene3D" id="3.20.20.70">
    <property type="entry name" value="Aldolase class I"/>
    <property type="match status" value="1"/>
</dbReference>
<dbReference type="GO" id="GO:0017150">
    <property type="term" value="F:tRNA dihydrouridine synthase activity"/>
    <property type="evidence" value="ECO:0007669"/>
    <property type="project" value="InterPro"/>
</dbReference>
<feature type="domain" description="DUS-like FMN-binding" evidence="4">
    <location>
        <begin position="26"/>
        <end position="109"/>
    </location>
</feature>
<evidence type="ECO:0000256" key="1">
    <source>
        <dbReference type="ARBA" id="ARBA00022555"/>
    </source>
</evidence>
<name>A0A7S4EVL9_CHRCT</name>
<accession>A0A7S4EVL9</accession>
<dbReference type="GO" id="GO:0000049">
    <property type="term" value="F:tRNA binding"/>
    <property type="evidence" value="ECO:0007669"/>
    <property type="project" value="UniProtKB-KW"/>
</dbReference>
<dbReference type="AlphaFoldDB" id="A0A7S4EVL9"/>
<dbReference type="InterPro" id="IPR035587">
    <property type="entry name" value="DUS-like_FMN-bd"/>
</dbReference>
<dbReference type="PANTHER" id="PTHR42907:SF1">
    <property type="entry name" value="FMN-LINKED OXIDOREDUCTASES SUPERFAMILY PROTEIN"/>
    <property type="match status" value="1"/>
</dbReference>
<dbReference type="InterPro" id="IPR013785">
    <property type="entry name" value="Aldolase_TIM"/>
</dbReference>
<dbReference type="PANTHER" id="PTHR42907">
    <property type="entry name" value="FMN-LINKED OXIDOREDUCTASES SUPERFAMILY PROTEIN"/>
    <property type="match status" value="1"/>
</dbReference>
<keyword evidence="1" id="KW-0820">tRNA-binding</keyword>
<dbReference type="InterPro" id="IPR004653">
    <property type="entry name" value="DusA"/>
</dbReference>
<dbReference type="EMBL" id="HBIZ01013120">
    <property type="protein sequence ID" value="CAE0755364.1"/>
    <property type="molecule type" value="Transcribed_RNA"/>
</dbReference>
<protein>
    <recommendedName>
        <fullName evidence="4">DUS-like FMN-binding domain-containing protein</fullName>
    </recommendedName>
</protein>
<keyword evidence="2" id="KW-0521">NADP</keyword>
<evidence type="ECO:0000313" key="5">
    <source>
        <dbReference type="EMBL" id="CAE0755364.1"/>
    </source>
</evidence>
<dbReference type="SUPFAM" id="SSF51395">
    <property type="entry name" value="FMN-linked oxidoreductases"/>
    <property type="match status" value="1"/>
</dbReference>
<sequence length="111" mass="11599">MQLHAADAFARVGKTLKAVAPALHAPAAQEHPVVMQLGGSDAAMLARAAKIAEQRGYDEINLNCGCPAATRGRARNNYGARLMFDPPLVAECCAAIINAVSIPVSVKCRSS</sequence>
<evidence type="ECO:0000256" key="2">
    <source>
        <dbReference type="ARBA" id="ARBA00022857"/>
    </source>
</evidence>
<keyword evidence="3" id="KW-0694">RNA-binding</keyword>
<gene>
    <name evidence="5" type="ORF">PCAR00345_LOCUS7951</name>
</gene>
<evidence type="ECO:0000259" key="4">
    <source>
        <dbReference type="Pfam" id="PF01207"/>
    </source>
</evidence>
<proteinExistence type="predicted"/>